<name>A0A0D6PC30_9PROT</name>
<dbReference type="Proteomes" id="UP000032668">
    <property type="component" value="Unassembled WGS sequence"/>
</dbReference>
<dbReference type="SUPFAM" id="SSF52091">
    <property type="entry name" value="SpoIIaa-like"/>
    <property type="match status" value="1"/>
</dbReference>
<evidence type="ECO:0000313" key="3">
    <source>
        <dbReference type="Proteomes" id="UP000032668"/>
    </source>
</evidence>
<dbReference type="STRING" id="1120923.SAMN02746095_01570"/>
<dbReference type="InterPro" id="IPR036513">
    <property type="entry name" value="STAS_dom_sf"/>
</dbReference>
<dbReference type="Gene3D" id="3.30.750.24">
    <property type="entry name" value="STAS domain"/>
    <property type="match status" value="1"/>
</dbReference>
<accession>A0A0D6PC30</accession>
<feature type="domain" description="MlaB-like STAS" evidence="1">
    <location>
        <begin position="5"/>
        <end position="81"/>
    </location>
</feature>
<dbReference type="EMBL" id="BANC01000018">
    <property type="protein sequence ID" value="GAN79212.1"/>
    <property type="molecule type" value="Genomic_DNA"/>
</dbReference>
<organism evidence="2 3">
    <name type="scientific">Acidocella aminolytica 101 = DSM 11237</name>
    <dbReference type="NCBI Taxonomy" id="1120923"/>
    <lineage>
        <taxon>Bacteria</taxon>
        <taxon>Pseudomonadati</taxon>
        <taxon>Pseudomonadota</taxon>
        <taxon>Alphaproteobacteria</taxon>
        <taxon>Acetobacterales</taxon>
        <taxon>Acidocellaceae</taxon>
        <taxon>Acidocella</taxon>
    </lineage>
</organism>
<sequence>MTDAIELPSVLDLVAAPGLLENFLQRRGHDLILDAGQVQRVGGQCLQVLLAAHAAWAADGHNLLLQNPSEPFIDMLALMGLSPDELTHHVSAKNGETEQ</sequence>
<dbReference type="RefSeq" id="WP_048877676.1">
    <property type="nucleotide sequence ID" value="NZ_BANC01000018.1"/>
</dbReference>
<evidence type="ECO:0000313" key="2">
    <source>
        <dbReference type="EMBL" id="GAN79212.1"/>
    </source>
</evidence>
<dbReference type="Pfam" id="PF13466">
    <property type="entry name" value="STAS_2"/>
    <property type="match status" value="1"/>
</dbReference>
<keyword evidence="3" id="KW-1185">Reference proteome</keyword>
<dbReference type="InterPro" id="IPR058548">
    <property type="entry name" value="MlaB-like_STAS"/>
</dbReference>
<gene>
    <name evidence="2" type="ORF">Aam_018_036</name>
</gene>
<dbReference type="AlphaFoldDB" id="A0A0D6PC30"/>
<proteinExistence type="predicted"/>
<protein>
    <recommendedName>
        <fullName evidence="1">MlaB-like STAS domain-containing protein</fullName>
    </recommendedName>
</protein>
<comment type="caution">
    <text evidence="2">The sequence shown here is derived from an EMBL/GenBank/DDBJ whole genome shotgun (WGS) entry which is preliminary data.</text>
</comment>
<evidence type="ECO:0000259" key="1">
    <source>
        <dbReference type="Pfam" id="PF13466"/>
    </source>
</evidence>
<reference evidence="2 3" key="1">
    <citation type="submission" date="2012-11" db="EMBL/GenBank/DDBJ databases">
        <title>Whole genome sequence of Acidocella aminolytica 101 = DSM 11237.</title>
        <authorList>
            <person name="Azuma Y."/>
            <person name="Higashiura N."/>
            <person name="Hirakawa H."/>
            <person name="Matsushita K."/>
        </authorList>
    </citation>
    <scope>NUCLEOTIDE SEQUENCE [LARGE SCALE GENOMIC DNA]</scope>
    <source>
        <strain evidence="3">101 / DSM 11237</strain>
    </source>
</reference>
<dbReference type="OrthoDB" id="7280289at2"/>